<reference evidence="4" key="1">
    <citation type="journal article" date="2019" name="Int. J. Syst. Evol. Microbiol.">
        <title>The Global Catalogue of Microorganisms (GCM) 10K type strain sequencing project: providing services to taxonomists for standard genome sequencing and annotation.</title>
        <authorList>
            <consortium name="The Broad Institute Genomics Platform"/>
            <consortium name="The Broad Institute Genome Sequencing Center for Infectious Disease"/>
            <person name="Wu L."/>
            <person name="Ma J."/>
        </authorList>
    </citation>
    <scope>NUCLEOTIDE SEQUENCE [LARGE SCALE GENOMIC DNA]</scope>
    <source>
        <strain evidence="4">JCM 9371</strain>
    </source>
</reference>
<keyword evidence="4" id="KW-1185">Reference proteome</keyword>
<evidence type="ECO:0000256" key="2">
    <source>
        <dbReference type="RuleBase" id="RU000461"/>
    </source>
</evidence>
<dbReference type="RefSeq" id="WP_131761243.1">
    <property type="nucleotide sequence ID" value="NZ_CAACUY010000154.1"/>
</dbReference>
<name>A0ABW2XG37_9ACTN</name>
<comment type="similarity">
    <text evidence="1 2">Belongs to the cytochrome P450 family.</text>
</comment>
<keyword evidence="2" id="KW-0503">Monooxygenase</keyword>
<keyword evidence="2" id="KW-0408">Iron</keyword>
<dbReference type="PROSITE" id="PS00086">
    <property type="entry name" value="CYTOCHROME_P450"/>
    <property type="match status" value="1"/>
</dbReference>
<proteinExistence type="inferred from homology"/>
<dbReference type="PANTHER" id="PTHR46696:SF1">
    <property type="entry name" value="CYTOCHROME P450 YJIB-RELATED"/>
    <property type="match status" value="1"/>
</dbReference>
<dbReference type="EMBL" id="JBHTGP010000003">
    <property type="protein sequence ID" value="MFD0684484.1"/>
    <property type="molecule type" value="Genomic_DNA"/>
</dbReference>
<keyword evidence="2" id="KW-0349">Heme</keyword>
<dbReference type="InterPro" id="IPR017972">
    <property type="entry name" value="Cyt_P450_CS"/>
</dbReference>
<dbReference type="Gene3D" id="1.10.630.10">
    <property type="entry name" value="Cytochrome P450"/>
    <property type="match status" value="1"/>
</dbReference>
<dbReference type="Proteomes" id="UP001597063">
    <property type="component" value="Unassembled WGS sequence"/>
</dbReference>
<accession>A0ABW2XG37</accession>
<keyword evidence="2" id="KW-0479">Metal-binding</keyword>
<evidence type="ECO:0000313" key="3">
    <source>
        <dbReference type="EMBL" id="MFD0684484.1"/>
    </source>
</evidence>
<evidence type="ECO:0000256" key="1">
    <source>
        <dbReference type="ARBA" id="ARBA00010617"/>
    </source>
</evidence>
<dbReference type="InterPro" id="IPR001128">
    <property type="entry name" value="Cyt_P450"/>
</dbReference>
<comment type="caution">
    <text evidence="3">The sequence shown here is derived from an EMBL/GenBank/DDBJ whole genome shotgun (WGS) entry which is preliminary data.</text>
</comment>
<dbReference type="PANTHER" id="PTHR46696">
    <property type="entry name" value="P450, PUTATIVE (EUROFUNG)-RELATED"/>
    <property type="match status" value="1"/>
</dbReference>
<keyword evidence="2" id="KW-0560">Oxidoreductase</keyword>
<organism evidence="3 4">
    <name type="scientific">Actinomadura fibrosa</name>
    <dbReference type="NCBI Taxonomy" id="111802"/>
    <lineage>
        <taxon>Bacteria</taxon>
        <taxon>Bacillati</taxon>
        <taxon>Actinomycetota</taxon>
        <taxon>Actinomycetes</taxon>
        <taxon>Streptosporangiales</taxon>
        <taxon>Thermomonosporaceae</taxon>
        <taxon>Actinomadura</taxon>
    </lineage>
</organism>
<gene>
    <name evidence="3" type="ORF">ACFQZM_08260</name>
</gene>
<protein>
    <submittedName>
        <fullName evidence="3">Cytochrome P450</fullName>
    </submittedName>
</protein>
<dbReference type="PRINTS" id="PR00359">
    <property type="entry name" value="BP450"/>
</dbReference>
<dbReference type="InterPro" id="IPR036396">
    <property type="entry name" value="Cyt_P450_sf"/>
</dbReference>
<dbReference type="SUPFAM" id="SSF48264">
    <property type="entry name" value="Cytochrome P450"/>
    <property type="match status" value="1"/>
</dbReference>
<sequence>MQPDGYLATYDRLARTDPPAAQARLAGWLRTDWNELFGELRFHRPVLVTPAFTLVTSYADVLAVLSRPEVFTVDTYRAPMEAALGAPVMLTRDGIPLHWRERGLMQVMLAPEDVPAVRALAGELAEQAVRDSDGDLDAVDALFRGVPLKVCARYFGFPGPDERTLSRWSRAIMTDVTANLGGDPGVHAASVAAGAEMMAYLRELVAERRAAPGGAGVLGRLARTRLPGELGFDDERVAVNTAGLLLGFVENAAGSMTNAVRVLLDRPKQHAEAAEAARLDDPEPFDPYVWEALRFDPFLKMIVRYCACEHVLPSGTTVPAGRPVLAAVASAMFDAGAVRHPGLFRTDRPEREYLHFGHGPHACVGVHPGRVVIAETVRRLMRRPGLCARGPVRRDRDVFPDAFHVRFDTVASPTPVHEDA</sequence>
<dbReference type="InterPro" id="IPR002397">
    <property type="entry name" value="Cyt_P450_B"/>
</dbReference>
<evidence type="ECO:0000313" key="4">
    <source>
        <dbReference type="Proteomes" id="UP001597063"/>
    </source>
</evidence>
<dbReference type="Pfam" id="PF00067">
    <property type="entry name" value="p450"/>
    <property type="match status" value="1"/>
</dbReference>